<evidence type="ECO:0000256" key="8">
    <source>
        <dbReference type="ARBA" id="ARBA00023143"/>
    </source>
</evidence>
<protein>
    <recommendedName>
        <fullName evidence="3 9">Flagellar biosynthetic protein FliQ</fullName>
    </recommendedName>
</protein>
<evidence type="ECO:0000256" key="1">
    <source>
        <dbReference type="ARBA" id="ARBA00004651"/>
    </source>
</evidence>
<dbReference type="PRINTS" id="PR00952">
    <property type="entry name" value="TYPE3IMQPROT"/>
</dbReference>
<evidence type="ECO:0000313" key="10">
    <source>
        <dbReference type="EMBL" id="SFM47482.1"/>
    </source>
</evidence>
<gene>
    <name evidence="9" type="primary">fliQ</name>
    <name evidence="10" type="ORF">SAMN05660836_00409</name>
</gene>
<dbReference type="Pfam" id="PF01313">
    <property type="entry name" value="Bac_export_3"/>
    <property type="match status" value="1"/>
</dbReference>
<dbReference type="RefSeq" id="WP_093393101.1">
    <property type="nucleotide sequence ID" value="NZ_FOUU01000001.1"/>
</dbReference>
<accession>A0A1I4R5A5</accession>
<evidence type="ECO:0000256" key="6">
    <source>
        <dbReference type="ARBA" id="ARBA00022989"/>
    </source>
</evidence>
<feature type="transmembrane region" description="Helical" evidence="9">
    <location>
        <begin position="51"/>
        <end position="70"/>
    </location>
</feature>
<dbReference type="AlphaFoldDB" id="A0A1I4R5A5"/>
<dbReference type="NCBIfam" id="TIGR01402">
    <property type="entry name" value="fliQ"/>
    <property type="match status" value="1"/>
</dbReference>
<dbReference type="InterPro" id="IPR006305">
    <property type="entry name" value="FliQ"/>
</dbReference>
<dbReference type="GO" id="GO:0044780">
    <property type="term" value="P:bacterial-type flagellum assembly"/>
    <property type="evidence" value="ECO:0007669"/>
    <property type="project" value="InterPro"/>
</dbReference>
<evidence type="ECO:0000256" key="4">
    <source>
        <dbReference type="ARBA" id="ARBA00022475"/>
    </source>
</evidence>
<dbReference type="Proteomes" id="UP000199611">
    <property type="component" value="Unassembled WGS sequence"/>
</dbReference>
<proteinExistence type="inferred from homology"/>
<evidence type="ECO:0000313" key="11">
    <source>
        <dbReference type="Proteomes" id="UP000199611"/>
    </source>
</evidence>
<keyword evidence="5 9" id="KW-0812">Transmembrane</keyword>
<keyword evidence="10" id="KW-0282">Flagellum</keyword>
<keyword evidence="8 9" id="KW-0975">Bacterial flagellum</keyword>
<reference evidence="10 11" key="1">
    <citation type="submission" date="2016-10" db="EMBL/GenBank/DDBJ databases">
        <authorList>
            <person name="de Groot N.N."/>
        </authorList>
    </citation>
    <scope>NUCLEOTIDE SEQUENCE [LARGE SCALE GENOMIC DNA]</scope>
    <source>
        <strain evidence="10 11">DSM 9990</strain>
    </source>
</reference>
<comment type="subcellular location">
    <subcellularLocation>
        <location evidence="1 9">Cell membrane</location>
        <topology evidence="1">Multi-pass membrane protein</topology>
    </subcellularLocation>
    <subcellularLocation>
        <location evidence="9">Bacterial flagellum basal body</location>
    </subcellularLocation>
</comment>
<dbReference type="OrthoDB" id="9806440at2"/>
<keyword evidence="10" id="KW-0966">Cell projection</keyword>
<dbReference type="PANTHER" id="PTHR34040">
    <property type="entry name" value="FLAGELLAR BIOSYNTHETIC PROTEIN FLIQ"/>
    <property type="match status" value="1"/>
</dbReference>
<evidence type="ECO:0000256" key="7">
    <source>
        <dbReference type="ARBA" id="ARBA00023136"/>
    </source>
</evidence>
<dbReference type="EMBL" id="FOUU01000001">
    <property type="protein sequence ID" value="SFM47482.1"/>
    <property type="molecule type" value="Genomic_DNA"/>
</dbReference>
<dbReference type="GO" id="GO:0005886">
    <property type="term" value="C:plasma membrane"/>
    <property type="evidence" value="ECO:0007669"/>
    <property type="project" value="UniProtKB-SubCell"/>
</dbReference>
<evidence type="ECO:0000256" key="5">
    <source>
        <dbReference type="ARBA" id="ARBA00022692"/>
    </source>
</evidence>
<dbReference type="PANTHER" id="PTHR34040:SF2">
    <property type="entry name" value="FLAGELLAR BIOSYNTHETIC PROTEIN FLIQ"/>
    <property type="match status" value="1"/>
</dbReference>
<keyword evidence="7 9" id="KW-0472">Membrane</keyword>
<dbReference type="STRING" id="39841.SAMN05660836_00409"/>
<dbReference type="PIRSF" id="PIRSF004669">
    <property type="entry name" value="FliQ"/>
    <property type="match status" value="1"/>
</dbReference>
<dbReference type="GO" id="GO:0009425">
    <property type="term" value="C:bacterial-type flagellum basal body"/>
    <property type="evidence" value="ECO:0007669"/>
    <property type="project" value="UniProtKB-SubCell"/>
</dbReference>
<sequence length="89" mass="10075">MTDEFIIGLGRQALEIMLMVSLPVLLVSLAVGIIISIFQAVTQIQEATITFVPKIVVTFVSLLIFGSWMISKITDFTRIIFENLPYWIR</sequence>
<keyword evidence="11" id="KW-1185">Reference proteome</keyword>
<name>A0A1I4R5A5_9BACT</name>
<feature type="transmembrane region" description="Helical" evidence="9">
    <location>
        <begin position="16"/>
        <end position="39"/>
    </location>
</feature>
<evidence type="ECO:0000256" key="9">
    <source>
        <dbReference type="RuleBase" id="RU364090"/>
    </source>
</evidence>
<comment type="function">
    <text evidence="9">Role in flagellar biosynthesis.</text>
</comment>
<dbReference type="GO" id="GO:0009306">
    <property type="term" value="P:protein secretion"/>
    <property type="evidence" value="ECO:0007669"/>
    <property type="project" value="InterPro"/>
</dbReference>
<keyword evidence="6 9" id="KW-1133">Transmembrane helix</keyword>
<dbReference type="InterPro" id="IPR002191">
    <property type="entry name" value="Bac_export_3"/>
</dbReference>
<keyword evidence="10" id="KW-0969">Cilium</keyword>
<keyword evidence="4 9" id="KW-1003">Cell membrane</keyword>
<evidence type="ECO:0000256" key="2">
    <source>
        <dbReference type="ARBA" id="ARBA00006156"/>
    </source>
</evidence>
<organism evidence="10 11">
    <name type="scientific">Thermodesulforhabdus norvegica</name>
    <dbReference type="NCBI Taxonomy" id="39841"/>
    <lineage>
        <taxon>Bacteria</taxon>
        <taxon>Pseudomonadati</taxon>
        <taxon>Thermodesulfobacteriota</taxon>
        <taxon>Syntrophobacteria</taxon>
        <taxon>Syntrophobacterales</taxon>
        <taxon>Thermodesulforhabdaceae</taxon>
        <taxon>Thermodesulforhabdus</taxon>
    </lineage>
</organism>
<evidence type="ECO:0000256" key="3">
    <source>
        <dbReference type="ARBA" id="ARBA00021718"/>
    </source>
</evidence>
<comment type="similarity">
    <text evidence="2 9">Belongs to the FliQ/MopD/SpaQ family.</text>
</comment>